<evidence type="ECO:0000256" key="9">
    <source>
        <dbReference type="ARBA" id="ARBA00023136"/>
    </source>
</evidence>
<dbReference type="EMBL" id="JADCTT010000006">
    <property type="protein sequence ID" value="KAF9750838.1"/>
    <property type="molecule type" value="Genomic_DNA"/>
</dbReference>
<evidence type="ECO:0000256" key="6">
    <source>
        <dbReference type="ARBA" id="ARBA00022679"/>
    </source>
</evidence>
<dbReference type="PROSITE" id="PS51762">
    <property type="entry name" value="GH16_2"/>
    <property type="match status" value="1"/>
</dbReference>
<gene>
    <name evidence="22" type="ORF">IM811_015058</name>
</gene>
<sequence>MFTNTFVKAVVALAAANLVSAQTFTDCNPLDKTCPAEAAFGKDSGICDFKSECKIFTSLPGTSVSYESDGARFRISKEGEGPTFATQKRIFFGRVDVELKSAPGIGIVTSVVLESADLDEVDWEWLGADDYHVQSNYFGKGDTTTYDRVALHNVATPSKTFHTYTIEATSKFIAWSIDGTEVRRLLPDQAKGGSRFPQTPFEVKIGTWVAGGKDSPEGTVEWAGGRTDFSKGPFDAYYKSISIIDYAGGDAPTKDSIKEYVYGDKTGSWESIKIVKGDSADDDKLKTSATITKTQEIQTRTSIEFSTSTLSSDSSKTSGSSSGSSSASSSGASSGTSEKTTKTSDTTSSPVTSTLTSTIVDSGSTTIKTITTTGSANQGTTAATPSASGSQGLWLQLYHRIPGQPNLWLFLGPLHHPQCRRPGCRLFRRSRHRRCRWYHLPAAVSSPDSQEETITYLSIQFNSGYFYFIWIPPSLLAHGSF</sequence>
<keyword evidence="13" id="KW-0326">Glycosidase</keyword>
<dbReference type="GO" id="GO:0016757">
    <property type="term" value="F:glycosyltransferase activity"/>
    <property type="evidence" value="ECO:0007669"/>
    <property type="project" value="UniProtKB-KW"/>
</dbReference>
<dbReference type="Gene3D" id="2.60.120.200">
    <property type="match status" value="1"/>
</dbReference>
<evidence type="ECO:0000256" key="2">
    <source>
        <dbReference type="ARBA" id="ARBA00004196"/>
    </source>
</evidence>
<reference evidence="22" key="1">
    <citation type="submission" date="2020-10" db="EMBL/GenBank/DDBJ databases">
        <title>High-Quality Genome Resource of Clonostachys rosea strain S41 by Oxford Nanopore Long-Read Sequencing.</title>
        <authorList>
            <person name="Wang H."/>
        </authorList>
    </citation>
    <scope>NUCLEOTIDE SEQUENCE</scope>
    <source>
        <strain evidence="22">S41</strain>
    </source>
</reference>
<evidence type="ECO:0000256" key="8">
    <source>
        <dbReference type="ARBA" id="ARBA00022801"/>
    </source>
</evidence>
<organism evidence="22 23">
    <name type="scientific">Bionectria ochroleuca</name>
    <name type="common">Gliocladium roseum</name>
    <dbReference type="NCBI Taxonomy" id="29856"/>
    <lineage>
        <taxon>Eukaryota</taxon>
        <taxon>Fungi</taxon>
        <taxon>Dikarya</taxon>
        <taxon>Ascomycota</taxon>
        <taxon>Pezizomycotina</taxon>
        <taxon>Sordariomycetes</taxon>
        <taxon>Hypocreomycetidae</taxon>
        <taxon>Hypocreales</taxon>
        <taxon>Bionectriaceae</taxon>
        <taxon>Clonostachys</taxon>
    </lineage>
</organism>
<evidence type="ECO:0000313" key="23">
    <source>
        <dbReference type="Proteomes" id="UP000616885"/>
    </source>
</evidence>
<dbReference type="PANTHER" id="PTHR10963:SF68">
    <property type="entry name" value="GLYCOSIDASE CRH1-RELATED"/>
    <property type="match status" value="1"/>
</dbReference>
<keyword evidence="8 16" id="KW-0378">Hydrolase</keyword>
<comment type="caution">
    <text evidence="22">The sequence shown here is derived from an EMBL/GenBank/DDBJ whole genome shotgun (WGS) entry which is preliminary data.</text>
</comment>
<evidence type="ECO:0000256" key="10">
    <source>
        <dbReference type="ARBA" id="ARBA00023157"/>
    </source>
</evidence>
<evidence type="ECO:0000256" key="1">
    <source>
        <dbReference type="ARBA" id="ARBA00000822"/>
    </source>
</evidence>
<dbReference type="Pfam" id="PF00722">
    <property type="entry name" value="Glyco_hydro_16"/>
    <property type="match status" value="1"/>
</dbReference>
<evidence type="ECO:0000256" key="12">
    <source>
        <dbReference type="ARBA" id="ARBA00023288"/>
    </source>
</evidence>
<dbReference type="CDD" id="cd02183">
    <property type="entry name" value="GH16_fungal_CRH1_transglycosylase"/>
    <property type="match status" value="1"/>
</dbReference>
<feature type="region of interest" description="Disordered" evidence="19">
    <location>
        <begin position="304"/>
        <end position="356"/>
    </location>
</feature>
<comment type="similarity">
    <text evidence="15">Belongs to the glycosyl hydrolase 16 family. CRH1 subfamily.</text>
</comment>
<comment type="subcellular location">
    <subcellularLocation>
        <location evidence="2">Cell envelope</location>
    </subcellularLocation>
    <subcellularLocation>
        <location evidence="3">Membrane</location>
        <topology evidence="3">Lipid-anchor</topology>
        <topology evidence="3">GPI-anchor</topology>
    </subcellularLocation>
</comment>
<keyword evidence="5" id="KW-0328">Glycosyltransferase</keyword>
<proteinExistence type="inferred from homology"/>
<feature type="signal peptide" evidence="20">
    <location>
        <begin position="1"/>
        <end position="21"/>
    </location>
</feature>
<evidence type="ECO:0000256" key="7">
    <source>
        <dbReference type="ARBA" id="ARBA00022729"/>
    </source>
</evidence>
<feature type="active site" description="Nucleophile" evidence="17">
    <location>
        <position position="120"/>
    </location>
</feature>
<comment type="catalytic activity">
    <reaction evidence="1">
        <text>Random endo-hydrolysis of N-acetyl-beta-D-glucosaminide (1-&gt;4)-beta-linkages in chitin and chitodextrins.</text>
        <dbReference type="EC" id="3.2.1.14"/>
    </reaction>
</comment>
<keyword evidence="4" id="KW-0336">GPI-anchor</keyword>
<dbReference type="InterPro" id="IPR000757">
    <property type="entry name" value="Beta-glucanase-like"/>
</dbReference>
<feature type="disulfide bond" evidence="18">
    <location>
        <begin position="27"/>
        <end position="34"/>
    </location>
</feature>
<dbReference type="InterPro" id="IPR050546">
    <property type="entry name" value="Glycosyl_Hydrlase_16"/>
</dbReference>
<keyword evidence="10 18" id="KW-1015">Disulfide bond</keyword>
<evidence type="ECO:0000256" key="17">
    <source>
        <dbReference type="PIRSR" id="PIRSR037299-1"/>
    </source>
</evidence>
<evidence type="ECO:0000256" key="14">
    <source>
        <dbReference type="ARBA" id="ARBA00023316"/>
    </source>
</evidence>
<evidence type="ECO:0000256" key="18">
    <source>
        <dbReference type="PIRSR" id="PIRSR037299-2"/>
    </source>
</evidence>
<evidence type="ECO:0000256" key="19">
    <source>
        <dbReference type="SAM" id="MobiDB-lite"/>
    </source>
</evidence>
<evidence type="ECO:0000256" key="15">
    <source>
        <dbReference type="ARBA" id="ARBA00038074"/>
    </source>
</evidence>
<dbReference type="GO" id="GO:0008843">
    <property type="term" value="F:endochitinase activity"/>
    <property type="evidence" value="ECO:0007669"/>
    <property type="project" value="UniProtKB-EC"/>
</dbReference>
<dbReference type="PIRSF" id="PIRSF037299">
    <property type="entry name" value="Glycosidase_CRH1_prd"/>
    <property type="match status" value="1"/>
</dbReference>
<evidence type="ECO:0000256" key="3">
    <source>
        <dbReference type="ARBA" id="ARBA00004589"/>
    </source>
</evidence>
<dbReference type="GO" id="GO:0009277">
    <property type="term" value="C:fungal-type cell wall"/>
    <property type="evidence" value="ECO:0007669"/>
    <property type="project" value="TreeGrafter"/>
</dbReference>
<evidence type="ECO:0000259" key="21">
    <source>
        <dbReference type="PROSITE" id="PS51762"/>
    </source>
</evidence>
<name>A0A8H7N7Z5_BIOOC</name>
<keyword evidence="9 16" id="KW-0472">Membrane</keyword>
<dbReference type="GO" id="GO:0098552">
    <property type="term" value="C:side of membrane"/>
    <property type="evidence" value="ECO:0007669"/>
    <property type="project" value="UniProtKB-KW"/>
</dbReference>
<feature type="domain" description="GH16" evidence="21">
    <location>
        <begin position="1"/>
        <end position="255"/>
    </location>
</feature>
<dbReference type="InterPro" id="IPR017168">
    <property type="entry name" value="CHR-like"/>
</dbReference>
<dbReference type="SUPFAM" id="SSF49899">
    <property type="entry name" value="Concanavalin A-like lectins/glucanases"/>
    <property type="match status" value="1"/>
</dbReference>
<dbReference type="PANTHER" id="PTHR10963">
    <property type="entry name" value="GLYCOSYL HYDROLASE-RELATED"/>
    <property type="match status" value="1"/>
</dbReference>
<feature type="chain" id="PRO_5034009042" description="Crh-like protein" evidence="20">
    <location>
        <begin position="22"/>
        <end position="481"/>
    </location>
</feature>
<feature type="active site" description="Proton donor" evidence="17">
    <location>
        <position position="124"/>
    </location>
</feature>
<evidence type="ECO:0000313" key="22">
    <source>
        <dbReference type="EMBL" id="KAF9750838.1"/>
    </source>
</evidence>
<keyword evidence="11" id="KW-0325">Glycoprotein</keyword>
<keyword evidence="12" id="KW-0449">Lipoprotein</keyword>
<feature type="compositionally biased region" description="Low complexity" evidence="19">
    <location>
        <begin position="306"/>
        <end position="356"/>
    </location>
</feature>
<accession>A0A8H7N7Z5</accession>
<evidence type="ECO:0000256" key="20">
    <source>
        <dbReference type="SAM" id="SignalP"/>
    </source>
</evidence>
<dbReference type="AlphaFoldDB" id="A0A8H7N7Z5"/>
<evidence type="ECO:0000256" key="4">
    <source>
        <dbReference type="ARBA" id="ARBA00022622"/>
    </source>
</evidence>
<keyword evidence="6" id="KW-0808">Transferase</keyword>
<dbReference type="InterPro" id="IPR013320">
    <property type="entry name" value="ConA-like_dom_sf"/>
</dbReference>
<protein>
    <recommendedName>
        <fullName evidence="16">Crh-like protein</fullName>
        <ecNumber evidence="16">3.2.-.-</ecNumber>
    </recommendedName>
</protein>
<evidence type="ECO:0000256" key="11">
    <source>
        <dbReference type="ARBA" id="ARBA00023180"/>
    </source>
</evidence>
<evidence type="ECO:0000256" key="13">
    <source>
        <dbReference type="ARBA" id="ARBA00023295"/>
    </source>
</evidence>
<keyword evidence="7 20" id="KW-0732">Signal</keyword>
<dbReference type="EC" id="3.2.-.-" evidence="16"/>
<dbReference type="GO" id="GO:0031505">
    <property type="term" value="P:fungal-type cell wall organization"/>
    <property type="evidence" value="ECO:0007669"/>
    <property type="project" value="TreeGrafter"/>
</dbReference>
<evidence type="ECO:0000256" key="5">
    <source>
        <dbReference type="ARBA" id="ARBA00022676"/>
    </source>
</evidence>
<dbReference type="GO" id="GO:0005975">
    <property type="term" value="P:carbohydrate metabolic process"/>
    <property type="evidence" value="ECO:0007669"/>
    <property type="project" value="InterPro"/>
</dbReference>
<keyword evidence="14" id="KW-0961">Cell wall biogenesis/degradation</keyword>
<evidence type="ECO:0000256" key="16">
    <source>
        <dbReference type="PIRNR" id="PIRNR037299"/>
    </source>
</evidence>
<dbReference type="Proteomes" id="UP000616885">
    <property type="component" value="Unassembled WGS sequence"/>
</dbReference>